<feature type="region of interest" description="Disordered" evidence="1">
    <location>
        <begin position="650"/>
        <end position="814"/>
    </location>
</feature>
<dbReference type="InParanoid" id="A0A409XN14"/>
<feature type="compositionally biased region" description="Basic and acidic residues" evidence="1">
    <location>
        <begin position="547"/>
        <end position="558"/>
    </location>
</feature>
<gene>
    <name evidence="2" type="ORF">CVT25_008946</name>
</gene>
<dbReference type="STRING" id="93625.A0A409XN14"/>
<feature type="region of interest" description="Disordered" evidence="1">
    <location>
        <begin position="274"/>
        <end position="297"/>
    </location>
</feature>
<feature type="compositionally biased region" description="Polar residues" evidence="1">
    <location>
        <begin position="862"/>
        <end position="892"/>
    </location>
</feature>
<keyword evidence="3" id="KW-1185">Reference proteome</keyword>
<feature type="region of interest" description="Disordered" evidence="1">
    <location>
        <begin position="79"/>
        <end position="102"/>
    </location>
</feature>
<organism evidence="2 3">
    <name type="scientific">Psilocybe cyanescens</name>
    <dbReference type="NCBI Taxonomy" id="93625"/>
    <lineage>
        <taxon>Eukaryota</taxon>
        <taxon>Fungi</taxon>
        <taxon>Dikarya</taxon>
        <taxon>Basidiomycota</taxon>
        <taxon>Agaricomycotina</taxon>
        <taxon>Agaricomycetes</taxon>
        <taxon>Agaricomycetidae</taxon>
        <taxon>Agaricales</taxon>
        <taxon>Agaricineae</taxon>
        <taxon>Strophariaceae</taxon>
        <taxon>Psilocybe</taxon>
    </lineage>
</organism>
<feature type="compositionally biased region" description="Acidic residues" evidence="1">
    <location>
        <begin position="535"/>
        <end position="546"/>
    </location>
</feature>
<feature type="compositionally biased region" description="Polar residues" evidence="1">
    <location>
        <begin position="750"/>
        <end position="806"/>
    </location>
</feature>
<accession>A0A409XN14</accession>
<comment type="caution">
    <text evidence="2">The sequence shown here is derived from an EMBL/GenBank/DDBJ whole genome shotgun (WGS) entry which is preliminary data.</text>
</comment>
<feature type="region of interest" description="Disordered" evidence="1">
    <location>
        <begin position="474"/>
        <end position="633"/>
    </location>
</feature>
<feature type="compositionally biased region" description="Low complexity" evidence="1">
    <location>
        <begin position="667"/>
        <end position="676"/>
    </location>
</feature>
<feature type="compositionally biased region" description="Basic and acidic residues" evidence="1">
    <location>
        <begin position="474"/>
        <end position="486"/>
    </location>
</feature>
<feature type="compositionally biased region" description="Low complexity" evidence="1">
    <location>
        <begin position="694"/>
        <end position="706"/>
    </location>
</feature>
<evidence type="ECO:0008006" key="4">
    <source>
        <dbReference type="Google" id="ProtNLM"/>
    </source>
</evidence>
<feature type="compositionally biased region" description="Basic and acidic residues" evidence="1">
    <location>
        <begin position="716"/>
        <end position="726"/>
    </location>
</feature>
<reference evidence="2 3" key="1">
    <citation type="journal article" date="2018" name="Evol. Lett.">
        <title>Horizontal gene cluster transfer increased hallucinogenic mushroom diversity.</title>
        <authorList>
            <person name="Reynolds H.T."/>
            <person name="Vijayakumar V."/>
            <person name="Gluck-Thaler E."/>
            <person name="Korotkin H.B."/>
            <person name="Matheny P.B."/>
            <person name="Slot J.C."/>
        </authorList>
    </citation>
    <scope>NUCLEOTIDE SEQUENCE [LARGE SCALE GENOMIC DNA]</scope>
    <source>
        <strain evidence="2 3">2631</strain>
    </source>
</reference>
<feature type="region of interest" description="Disordered" evidence="1">
    <location>
        <begin position="189"/>
        <end position="211"/>
    </location>
</feature>
<feature type="compositionally biased region" description="Basic and acidic residues" evidence="1">
    <location>
        <begin position="566"/>
        <end position="596"/>
    </location>
</feature>
<name>A0A409XN14_PSICY</name>
<feature type="compositionally biased region" description="Low complexity" evidence="1">
    <location>
        <begin position="727"/>
        <end position="743"/>
    </location>
</feature>
<feature type="compositionally biased region" description="Polar residues" evidence="1">
    <location>
        <begin position="195"/>
        <end position="211"/>
    </location>
</feature>
<feature type="compositionally biased region" description="Polar residues" evidence="1">
    <location>
        <begin position="923"/>
        <end position="955"/>
    </location>
</feature>
<proteinExistence type="predicted"/>
<feature type="region of interest" description="Disordered" evidence="1">
    <location>
        <begin position="1020"/>
        <end position="1058"/>
    </location>
</feature>
<dbReference type="Proteomes" id="UP000283269">
    <property type="component" value="Unassembled WGS sequence"/>
</dbReference>
<evidence type="ECO:0000313" key="2">
    <source>
        <dbReference type="EMBL" id="PPQ92172.1"/>
    </source>
</evidence>
<sequence length="1078" mass="113814">MSTTTQILFNSPALHSLKREQLVKLCKIHSIKASGKNVELIQKLRLHAQKLPKDSPLSIAARSEEHGPIPIQVQLPELQEQESEQETRDDASYQNARSRPSEQWEMVMDSIEELEEESSQGTLKSQRTLGHNGVAGEFGTGGSKSTTVSSSIKAIATSLGLKKGNSKSTTASTSSMRIAAFSPQAVQEATDELSQRSTPYSSLPESTSLPQTDHFTLDNTRMSIDGNTDIPLPGHVLRPGIPAPDNARLSMGTGAPSTPSRPTTTIRLISNPLSHPGPSVDHSYASGENGTPQLKPFKTSFDITFGSPAPNGSGFNFGSLNTWPPRSEDDVQMKGIYPTLSFEDLPPSLEMKPPGTPAKAGDVTVHESLALPRSPDVFVFGTPHKVTDDQFRSAAVSVLEDLNRQLREDGVEEIENDIIAKLHPGSLKEPPRKIKPIPASKRGEITDKFQRLHEEEFHKMEGIDSLVKRRERLVPKKLPGDGEKPVLGKKRKSSALGSDGGLGSRRPSAITARRASNTRVISNGRRAKALPGAFDMDDDDDAEEQQEDRAGKRVKMDPESVLLPEEEAKKQEMAEQHRLELEKEKEAIRKKLEANRARRRSSAAHGGLSGRKSGRVSVGKPRQSILVKPKSKPAKFGFLSSAKSLVQSVWNRGKGPTPAVAGSSQIPKASTAAAKPEPAKEKMGPPSFVPTKKSSVAPQVSAAVASGSRGPSTRISDAKQKAEDAKSLSSVRGSIASSSRSRSPMPVAGSSRNSLQSNTGSRSRTSSILSPGSRMSSIAGTAASRSRSPTNVSSIGTRLSSATGMSSIGDVGSMGVRNVAGRKSVMSRSSAAGSNSSRFSNVSSRLFAPTASSLAKMARSPPSGTDGPNKQTLGSITNSPVVTASPNASGTLSPRPGGIFSKPLTLPPQSGIPTPVKRRLLNDQATTGAAGDGNSSKDQGKTTASSSTLVRTHSLNGRKPRISRSKVIARLASQRAAGGSGPRAAGVSALAPRASNVAAAVGGRVVSGGKTRSSIGAKVSRASYGGGTRSRPSVGASGGVVMSAKKRARQSEYARRRSKVGPLNFDGIAPKGVDVDMN</sequence>
<dbReference type="EMBL" id="NHYD01001075">
    <property type="protein sequence ID" value="PPQ92172.1"/>
    <property type="molecule type" value="Genomic_DNA"/>
</dbReference>
<dbReference type="AlphaFoldDB" id="A0A409XN14"/>
<evidence type="ECO:0000256" key="1">
    <source>
        <dbReference type="SAM" id="MobiDB-lite"/>
    </source>
</evidence>
<protein>
    <recommendedName>
        <fullName evidence="4">SAP domain-containing protein</fullName>
    </recommendedName>
</protein>
<dbReference type="OrthoDB" id="5964929at2759"/>
<evidence type="ECO:0000313" key="3">
    <source>
        <dbReference type="Proteomes" id="UP000283269"/>
    </source>
</evidence>
<feature type="region of interest" description="Disordered" evidence="1">
    <location>
        <begin position="853"/>
        <end position="964"/>
    </location>
</feature>